<dbReference type="Proteomes" id="UP001240171">
    <property type="component" value="Unassembled WGS sequence"/>
</dbReference>
<comment type="caution">
    <text evidence="1">The sequence shown here is derived from an EMBL/GenBank/DDBJ whole genome shotgun (WGS) entry which is preliminary data.</text>
</comment>
<accession>A0ABT9CF89</accession>
<evidence type="ECO:0000313" key="1">
    <source>
        <dbReference type="EMBL" id="MDO7907939.1"/>
    </source>
</evidence>
<reference evidence="1 2" key="1">
    <citation type="submission" date="2023-07" db="EMBL/GenBank/DDBJ databases">
        <title>Paenibacillus sp. JX-17 nov. isolated from soil.</title>
        <authorList>
            <person name="Wan Y."/>
            <person name="Liu B."/>
        </authorList>
    </citation>
    <scope>NUCLEOTIDE SEQUENCE [LARGE SCALE GENOMIC DNA]</scope>
    <source>
        <strain evidence="1 2">JX-17</strain>
    </source>
</reference>
<sequence length="207" mass="23822">MQLYLIQTMWNGIDRMNSFLEDNYIGLAWPAIGDLEYTAPNDFAQRFMQSYDMGHNEAADIIESLHMFVRIMQDGDFVLIKDDRGVVVGDLGDYYYDDSAGNREDMICHRRGVTWLGRIPLEELNDKVRAFLNQPELLARFDYPFHEAQLDRWFSQASAPEQTTGQSVRVDAATVEEALHVLRQALRSDDPDHRIRAAAAILEYAKD</sequence>
<keyword evidence="2" id="KW-1185">Reference proteome</keyword>
<proteinExistence type="predicted"/>
<name>A0ABT9CF89_9BACL</name>
<protein>
    <submittedName>
        <fullName evidence="1">Uncharacterized protein</fullName>
    </submittedName>
</protein>
<gene>
    <name evidence="1" type="ORF">Q5741_16120</name>
</gene>
<dbReference type="EMBL" id="JAUQTB010000011">
    <property type="protein sequence ID" value="MDO7907939.1"/>
    <property type="molecule type" value="Genomic_DNA"/>
</dbReference>
<organism evidence="1 2">
    <name type="scientific">Paenibacillus lacisoli</name>
    <dbReference type="NCBI Taxonomy" id="3064525"/>
    <lineage>
        <taxon>Bacteria</taxon>
        <taxon>Bacillati</taxon>
        <taxon>Bacillota</taxon>
        <taxon>Bacilli</taxon>
        <taxon>Bacillales</taxon>
        <taxon>Paenibacillaceae</taxon>
        <taxon>Paenibacillus</taxon>
    </lineage>
</organism>
<evidence type="ECO:0000313" key="2">
    <source>
        <dbReference type="Proteomes" id="UP001240171"/>
    </source>
</evidence>